<name>A0A4Z0MDH6_9BACT</name>
<protein>
    <submittedName>
        <fullName evidence="3">NADP oxidoreductase</fullName>
    </submittedName>
</protein>
<dbReference type="GO" id="GO:0016491">
    <property type="term" value="F:oxidoreductase activity"/>
    <property type="evidence" value="ECO:0007669"/>
    <property type="project" value="UniProtKB-KW"/>
</dbReference>
<evidence type="ECO:0000313" key="3">
    <source>
        <dbReference type="EMBL" id="TGD77544.1"/>
    </source>
</evidence>
<dbReference type="RefSeq" id="WP_135532730.1">
    <property type="nucleotide sequence ID" value="NZ_SRKZ01000008.1"/>
</dbReference>
<dbReference type="Gene3D" id="3.40.50.720">
    <property type="entry name" value="NAD(P)-binding Rossmann-like Domain"/>
    <property type="match status" value="1"/>
</dbReference>
<proteinExistence type="predicted"/>
<evidence type="ECO:0000256" key="1">
    <source>
        <dbReference type="ARBA" id="ARBA00023002"/>
    </source>
</evidence>
<dbReference type="SUPFAM" id="SSF51735">
    <property type="entry name" value="NAD(P)-binding Rossmann-fold domains"/>
    <property type="match status" value="1"/>
</dbReference>
<comment type="caution">
    <text evidence="3">The sequence shown here is derived from an EMBL/GenBank/DDBJ whole genome shotgun (WGS) entry which is preliminary data.</text>
</comment>
<accession>A0A4Z0MDH6</accession>
<dbReference type="InterPro" id="IPR028939">
    <property type="entry name" value="P5C_Rdtase_cat_N"/>
</dbReference>
<dbReference type="InterPro" id="IPR036291">
    <property type="entry name" value="NAD(P)-bd_dom_sf"/>
</dbReference>
<dbReference type="InterPro" id="IPR051267">
    <property type="entry name" value="STEAP_metalloreductase"/>
</dbReference>
<keyword evidence="4" id="KW-1185">Reference proteome</keyword>
<dbReference type="OrthoDB" id="9786864at2"/>
<dbReference type="AlphaFoldDB" id="A0A4Z0MDH6"/>
<feature type="domain" description="Pyrroline-5-carboxylate reductase catalytic N-terminal" evidence="2">
    <location>
        <begin position="2"/>
        <end position="91"/>
    </location>
</feature>
<organism evidence="3 4">
    <name type="scientific">Hymenobacter wooponensis</name>
    <dbReference type="NCBI Taxonomy" id="1525360"/>
    <lineage>
        <taxon>Bacteria</taxon>
        <taxon>Pseudomonadati</taxon>
        <taxon>Bacteroidota</taxon>
        <taxon>Cytophagia</taxon>
        <taxon>Cytophagales</taxon>
        <taxon>Hymenobacteraceae</taxon>
        <taxon>Hymenobacter</taxon>
    </lineage>
</organism>
<dbReference type="Proteomes" id="UP000298284">
    <property type="component" value="Unassembled WGS sequence"/>
</dbReference>
<keyword evidence="1" id="KW-0560">Oxidoreductase</keyword>
<evidence type="ECO:0000313" key="4">
    <source>
        <dbReference type="Proteomes" id="UP000298284"/>
    </source>
</evidence>
<sequence>MKIGTIGAGNIAQAFVRHAAQAGFEVVISSKSGPAALLDLAAALGPGVRARTVEEAAQADLVLLSVPWDAVADVLDRVPSWNNQILLDTTNAIQFPDFKPRDLGAKTSSEIVAELAPGARVVKGFNTLAAAVLAASPSESGGQRVVVVSGDDAAAKADVLALINKMGFAGLDLGGLSTGGRLQQFGGAFSGVNLVKLPA</sequence>
<dbReference type="EMBL" id="SRKZ01000008">
    <property type="protein sequence ID" value="TGD77544.1"/>
    <property type="molecule type" value="Genomic_DNA"/>
</dbReference>
<reference evidence="3 4" key="1">
    <citation type="submission" date="2019-04" db="EMBL/GenBank/DDBJ databases">
        <authorList>
            <person name="Feng G."/>
            <person name="Zhang J."/>
            <person name="Zhu H."/>
        </authorList>
    </citation>
    <scope>NUCLEOTIDE SEQUENCE [LARGE SCALE GENOMIC DNA]</scope>
    <source>
        <strain evidence="3 4">JCM 19491</strain>
    </source>
</reference>
<dbReference type="Pfam" id="PF03807">
    <property type="entry name" value="F420_oxidored"/>
    <property type="match status" value="1"/>
</dbReference>
<dbReference type="PANTHER" id="PTHR14239">
    <property type="entry name" value="DUDULIN-RELATED"/>
    <property type="match status" value="1"/>
</dbReference>
<gene>
    <name evidence="3" type="ORF">EU557_22460</name>
</gene>
<evidence type="ECO:0000259" key="2">
    <source>
        <dbReference type="Pfam" id="PF03807"/>
    </source>
</evidence>